<keyword evidence="1" id="KW-0732">Signal</keyword>
<feature type="signal peptide" evidence="1">
    <location>
        <begin position="1"/>
        <end position="25"/>
    </location>
</feature>
<sequence length="225" mass="24945">MKFPSCERSMLAATALLTYPLLTTAENTSTYSNTCYFARTDLASSYLCEIKYPANILKSEQKIAIQSFSQEWKSLTKESNAPCKEVIDTRAVTDLVKVCDGAGLDYEDCDDLLDTLVWLISQEEGDEENKYYEDYDDDATEQAVFCTEDAYHCGDDVWLSRDPANGCAFPPCPKTASSTLDVDKGEAEIVFCTADVKECPDGTLVGRDFSNNCNFRPCPTAKPPV</sequence>
<organism evidence="2">
    <name type="scientific">Ditylum brightwellii</name>
    <dbReference type="NCBI Taxonomy" id="49249"/>
    <lineage>
        <taxon>Eukaryota</taxon>
        <taxon>Sar</taxon>
        <taxon>Stramenopiles</taxon>
        <taxon>Ochrophyta</taxon>
        <taxon>Bacillariophyta</taxon>
        <taxon>Mediophyceae</taxon>
        <taxon>Lithodesmiophycidae</taxon>
        <taxon>Lithodesmiales</taxon>
        <taxon>Lithodesmiaceae</taxon>
        <taxon>Ditylum</taxon>
    </lineage>
</organism>
<feature type="chain" id="PRO_5031410061" description="Kazal-like domain-containing protein" evidence="1">
    <location>
        <begin position="26"/>
        <end position="225"/>
    </location>
</feature>
<protein>
    <recommendedName>
        <fullName evidence="3">Kazal-like domain-containing protein</fullName>
    </recommendedName>
</protein>
<evidence type="ECO:0000313" key="2">
    <source>
        <dbReference type="EMBL" id="CAE4594145.1"/>
    </source>
</evidence>
<proteinExistence type="predicted"/>
<gene>
    <name evidence="2" type="ORF">DBRI00130_LOCUS8057</name>
</gene>
<evidence type="ECO:0000256" key="1">
    <source>
        <dbReference type="SAM" id="SignalP"/>
    </source>
</evidence>
<evidence type="ECO:0008006" key="3">
    <source>
        <dbReference type="Google" id="ProtNLM"/>
    </source>
</evidence>
<reference evidence="2" key="1">
    <citation type="submission" date="2021-01" db="EMBL/GenBank/DDBJ databases">
        <authorList>
            <person name="Corre E."/>
            <person name="Pelletier E."/>
            <person name="Niang G."/>
            <person name="Scheremetjew M."/>
            <person name="Finn R."/>
            <person name="Kale V."/>
            <person name="Holt S."/>
            <person name="Cochrane G."/>
            <person name="Meng A."/>
            <person name="Brown T."/>
            <person name="Cohen L."/>
        </authorList>
    </citation>
    <scope>NUCLEOTIDE SEQUENCE</scope>
    <source>
        <strain evidence="2">GSO104</strain>
    </source>
</reference>
<accession>A0A7S4QWS3</accession>
<name>A0A7S4QWS3_9STRA</name>
<dbReference type="EMBL" id="HBNS01009999">
    <property type="protein sequence ID" value="CAE4594145.1"/>
    <property type="molecule type" value="Transcribed_RNA"/>
</dbReference>
<dbReference type="AlphaFoldDB" id="A0A7S4QWS3"/>